<dbReference type="EMBL" id="JAUIZM010000001">
    <property type="protein sequence ID" value="KAK1402090.1"/>
    <property type="molecule type" value="Genomic_DNA"/>
</dbReference>
<evidence type="ECO:0000313" key="2">
    <source>
        <dbReference type="Proteomes" id="UP001237642"/>
    </source>
</evidence>
<accession>A0AAD8N593</accession>
<dbReference type="GO" id="GO:0042651">
    <property type="term" value="C:thylakoid membrane"/>
    <property type="evidence" value="ECO:0007669"/>
    <property type="project" value="TreeGrafter"/>
</dbReference>
<evidence type="ECO:0000313" key="1">
    <source>
        <dbReference type="EMBL" id="KAK1402090.1"/>
    </source>
</evidence>
<name>A0AAD8N593_9APIA</name>
<dbReference type="Pfam" id="PF12014">
    <property type="entry name" value="Cyclin_D1_bind"/>
    <property type="match status" value="1"/>
</dbReference>
<organism evidence="1 2">
    <name type="scientific">Heracleum sosnowskyi</name>
    <dbReference type="NCBI Taxonomy" id="360622"/>
    <lineage>
        <taxon>Eukaryota</taxon>
        <taxon>Viridiplantae</taxon>
        <taxon>Streptophyta</taxon>
        <taxon>Embryophyta</taxon>
        <taxon>Tracheophyta</taxon>
        <taxon>Spermatophyta</taxon>
        <taxon>Magnoliopsida</taxon>
        <taxon>eudicotyledons</taxon>
        <taxon>Gunneridae</taxon>
        <taxon>Pentapetalae</taxon>
        <taxon>asterids</taxon>
        <taxon>campanulids</taxon>
        <taxon>Apiales</taxon>
        <taxon>Apiaceae</taxon>
        <taxon>Apioideae</taxon>
        <taxon>apioid superclade</taxon>
        <taxon>Tordylieae</taxon>
        <taxon>Tordyliinae</taxon>
        <taxon>Heracleum</taxon>
    </lineage>
</organism>
<dbReference type="PANTHER" id="PTHR33917:SF3">
    <property type="entry name" value="PROTEIN EXECUTER 1, CHLOROPLASTIC"/>
    <property type="match status" value="1"/>
</dbReference>
<protein>
    <submittedName>
        <fullName evidence="1">Protein EXECUTER 1, chloroplastic</fullName>
    </submittedName>
</protein>
<gene>
    <name evidence="1" type="ORF">POM88_001695</name>
</gene>
<reference evidence="1" key="2">
    <citation type="submission" date="2023-05" db="EMBL/GenBank/DDBJ databases">
        <authorList>
            <person name="Schelkunov M.I."/>
        </authorList>
    </citation>
    <scope>NUCLEOTIDE SEQUENCE</scope>
    <source>
        <strain evidence="1">Hsosn_3</strain>
        <tissue evidence="1">Leaf</tissue>
    </source>
</reference>
<dbReference type="AlphaFoldDB" id="A0AAD8N593"/>
<proteinExistence type="predicted"/>
<sequence length="537" mass="60224">MYFLRRKLYSSVTTASFHLPFPLATFISSTKNPNNFISPNPIFKSLPIFSHLKSPCARVVGKEDYTNAVRLQIAITTAAQNDTVARLMSTLNVGQKSIKEERCEDAKFSRDHSGAGLVGWWAGVSEDCKDPYGQIIYISPEHGRFLAKSYSPWQLATSKEGTPLFEIYFATSEVGKRKEQAIYLNYKADAQDGKGVGPLQDMIRMQVYLPELETEKDIWTWMFKNIVAANPETAMNPLIQKLCSDFQIDLEPTKNAMNSGSGDIDGKDQAVICNIEFALGRFEEENAKKLVKELLRVPAELDRKGCFSFCLTVGEDQDRQFDHNTCEGYRTEDHLTFENIESICTGKSKKLEDPHNLLLALCIKAQNQQPVLSGSTTFNKINVTVSSDPLVGLYTASNGHLVTEVIQFRRKFGQWQENGEIKDPSEIESYDYVEAVKLTGDPDVPAGQVAFRAKVGEKYKLPPGSLLEKKIGAVARYKGRGRLTGFQKSRWVDVDVLILGEKFRKDGFALGLLYSASKYQVLKLLKQLSLPSFENSH</sequence>
<reference evidence="1" key="1">
    <citation type="submission" date="2023-02" db="EMBL/GenBank/DDBJ databases">
        <title>Genome of toxic invasive species Heracleum sosnowskyi carries increased number of genes despite the absence of recent whole-genome duplications.</title>
        <authorList>
            <person name="Schelkunov M."/>
            <person name="Shtratnikova V."/>
            <person name="Makarenko M."/>
            <person name="Klepikova A."/>
            <person name="Omelchenko D."/>
            <person name="Novikova G."/>
            <person name="Obukhova E."/>
            <person name="Bogdanov V."/>
            <person name="Penin A."/>
            <person name="Logacheva M."/>
        </authorList>
    </citation>
    <scope>NUCLEOTIDE SEQUENCE</scope>
    <source>
        <strain evidence="1">Hsosn_3</strain>
        <tissue evidence="1">Leaf</tissue>
    </source>
</reference>
<comment type="caution">
    <text evidence="1">The sequence shown here is derived from an EMBL/GenBank/DDBJ whole genome shotgun (WGS) entry which is preliminary data.</text>
</comment>
<dbReference type="PANTHER" id="PTHR33917">
    <property type="entry name" value="PROTEIN EXECUTER 1, CHLOROPLASTIC"/>
    <property type="match status" value="1"/>
</dbReference>
<dbReference type="InterPro" id="IPR044680">
    <property type="entry name" value="EX1/2"/>
</dbReference>
<dbReference type="GO" id="GO:0010343">
    <property type="term" value="P:singlet oxygen-mediated programmed cell death"/>
    <property type="evidence" value="ECO:0007669"/>
    <property type="project" value="InterPro"/>
</dbReference>
<keyword evidence="2" id="KW-1185">Reference proteome</keyword>
<dbReference type="Proteomes" id="UP001237642">
    <property type="component" value="Unassembled WGS sequence"/>
</dbReference>